<dbReference type="PROSITE" id="PS50011">
    <property type="entry name" value="PROTEIN_KINASE_DOM"/>
    <property type="match status" value="1"/>
</dbReference>
<accession>A0ABD0KNB3</accession>
<comment type="caution">
    <text evidence="7">The sequence shown here is derived from an EMBL/GenBank/DDBJ whole genome shotgun (WGS) entry which is preliminary data.</text>
</comment>
<dbReference type="Gene3D" id="1.10.510.10">
    <property type="entry name" value="Transferase(Phosphotransferase) domain 1"/>
    <property type="match status" value="1"/>
</dbReference>
<keyword evidence="1" id="KW-0723">Serine/threonine-protein kinase</keyword>
<dbReference type="AlphaFoldDB" id="A0ABD0KNB3"/>
<keyword evidence="8" id="KW-1185">Reference proteome</keyword>
<dbReference type="GO" id="GO:0005524">
    <property type="term" value="F:ATP binding"/>
    <property type="evidence" value="ECO:0007669"/>
    <property type="project" value="UniProtKB-KW"/>
</dbReference>
<dbReference type="Pfam" id="PF00069">
    <property type="entry name" value="Pkinase"/>
    <property type="match status" value="1"/>
</dbReference>
<organism evidence="7 8">
    <name type="scientific">Batillaria attramentaria</name>
    <dbReference type="NCBI Taxonomy" id="370345"/>
    <lineage>
        <taxon>Eukaryota</taxon>
        <taxon>Metazoa</taxon>
        <taxon>Spiralia</taxon>
        <taxon>Lophotrochozoa</taxon>
        <taxon>Mollusca</taxon>
        <taxon>Gastropoda</taxon>
        <taxon>Caenogastropoda</taxon>
        <taxon>Sorbeoconcha</taxon>
        <taxon>Cerithioidea</taxon>
        <taxon>Batillariidae</taxon>
        <taxon>Batillaria</taxon>
    </lineage>
</organism>
<evidence type="ECO:0000256" key="1">
    <source>
        <dbReference type="ARBA" id="ARBA00022527"/>
    </source>
</evidence>
<dbReference type="Gene3D" id="3.30.200.20">
    <property type="entry name" value="Phosphorylase Kinase, domain 1"/>
    <property type="match status" value="1"/>
</dbReference>
<dbReference type="InterPro" id="IPR011009">
    <property type="entry name" value="Kinase-like_dom_sf"/>
</dbReference>
<sequence length="730" mass="83287">MKRVEQVLKEDPEKSYFIRIACSPTELADFLLDFNVLEVSSDDAVQRFMKDLVRQTVGDEMASPVIQPASPDQPQDNVNGGDYVTTGAFEPLTPVLRMRSGNTCKPLIEKTQLSSSPTTEIKDILTDYEKLARKQRISNALPHLSRVTVPDLYKKKDILSLAQLACSQNPRLRFQALYTISLLLCEQGFHGFSQKQLQNTESVLFKALEEDKFDSLDSGVKFMDDFGCTELLVIVYVMVIVLCIMSCDHTEKCHVHVVSKRPLFHMKKSVSAPSLPSLWKSKTSQAGHPTWVKVLGTCFARWKEKTCACVSRQVSIFVTAAAGQDPSAKLPSEFRLPVLVASLVQSYKDMAPSKFLCVLKLLQKHSSERSKDQAQRELKRIMISSAVFGLNIFLQHCTDELTSSDNFEKICRESTNCMAEMLKRLEKESQRQCLFRMTSLLFHSNKAVRQHTGFLFNQLSFYHHNLWNLLLLETDSVLWPLLTFSKHKEDMFEGHHNWVVLPSTFTTHSALTHIHRPTATNHLRQNSTRDTHQDRYFQELECLKGLQHGSIVQLMAFHEQCCPQFYITEDYTAKVLQTVLVNRSKNHDWFSMRKLLQMLTEALEGIQFCHDHGIVHRNLTAASFFISSTGRVKLANFKQSRKLAGKEYVVKGEKTLCYEPCIPTDVRSIIQQLTSLKEEDRGLQAREVTSRLQIEISKASDVGDERSFFPNLNLPGQAATEYKMVSIWKP</sequence>
<evidence type="ECO:0000313" key="7">
    <source>
        <dbReference type="EMBL" id="KAK7488726.1"/>
    </source>
</evidence>
<dbReference type="SUPFAM" id="SSF56112">
    <property type="entry name" value="Protein kinase-like (PK-like)"/>
    <property type="match status" value="1"/>
</dbReference>
<keyword evidence="4" id="KW-0418">Kinase</keyword>
<keyword evidence="5" id="KW-0067">ATP-binding</keyword>
<dbReference type="InterPro" id="IPR050108">
    <property type="entry name" value="CDK"/>
</dbReference>
<keyword evidence="3" id="KW-0547">Nucleotide-binding</keyword>
<evidence type="ECO:0000259" key="6">
    <source>
        <dbReference type="PROSITE" id="PS50011"/>
    </source>
</evidence>
<dbReference type="InterPro" id="IPR016024">
    <property type="entry name" value="ARM-type_fold"/>
</dbReference>
<protein>
    <recommendedName>
        <fullName evidence="6">Protein kinase domain-containing protein</fullName>
    </recommendedName>
</protein>
<dbReference type="Proteomes" id="UP001519460">
    <property type="component" value="Unassembled WGS sequence"/>
</dbReference>
<reference evidence="7 8" key="1">
    <citation type="journal article" date="2023" name="Sci. Data">
        <title>Genome assembly of the Korean intertidal mud-creeper Batillaria attramentaria.</title>
        <authorList>
            <person name="Patra A.K."/>
            <person name="Ho P.T."/>
            <person name="Jun S."/>
            <person name="Lee S.J."/>
            <person name="Kim Y."/>
            <person name="Won Y.J."/>
        </authorList>
    </citation>
    <scope>NUCLEOTIDE SEQUENCE [LARGE SCALE GENOMIC DNA]</scope>
    <source>
        <strain evidence="7">Wonlab-2016</strain>
    </source>
</reference>
<dbReference type="InterPro" id="IPR000719">
    <property type="entry name" value="Prot_kinase_dom"/>
</dbReference>
<evidence type="ECO:0000256" key="5">
    <source>
        <dbReference type="ARBA" id="ARBA00022840"/>
    </source>
</evidence>
<dbReference type="SUPFAM" id="SSF48371">
    <property type="entry name" value="ARM repeat"/>
    <property type="match status" value="1"/>
</dbReference>
<evidence type="ECO:0000256" key="2">
    <source>
        <dbReference type="ARBA" id="ARBA00022679"/>
    </source>
</evidence>
<dbReference type="PANTHER" id="PTHR24056">
    <property type="entry name" value="CELL DIVISION PROTEIN KINASE"/>
    <property type="match status" value="1"/>
</dbReference>
<name>A0ABD0KNB3_9CAEN</name>
<dbReference type="GO" id="GO:0004674">
    <property type="term" value="F:protein serine/threonine kinase activity"/>
    <property type="evidence" value="ECO:0007669"/>
    <property type="project" value="UniProtKB-KW"/>
</dbReference>
<dbReference type="EMBL" id="JACVVK020000147">
    <property type="protein sequence ID" value="KAK7488726.1"/>
    <property type="molecule type" value="Genomic_DNA"/>
</dbReference>
<keyword evidence="2" id="KW-0808">Transferase</keyword>
<proteinExistence type="predicted"/>
<feature type="domain" description="Protein kinase" evidence="6">
    <location>
        <begin position="485"/>
        <end position="730"/>
    </location>
</feature>
<evidence type="ECO:0000256" key="3">
    <source>
        <dbReference type="ARBA" id="ARBA00022741"/>
    </source>
</evidence>
<evidence type="ECO:0000256" key="4">
    <source>
        <dbReference type="ARBA" id="ARBA00022777"/>
    </source>
</evidence>
<evidence type="ECO:0000313" key="8">
    <source>
        <dbReference type="Proteomes" id="UP001519460"/>
    </source>
</evidence>
<gene>
    <name evidence="7" type="ORF">BaRGS_00020023</name>
</gene>